<proteinExistence type="predicted"/>
<sequence>MDRSRPNLEEVIAYLEAEMQEYNRQFYTEPERNNEVLPKMNRDFVERCELGTDEEYSQQLDADLEVK</sequence>
<protein>
    <submittedName>
        <fullName evidence="1">Uncharacterized protein</fullName>
    </submittedName>
</protein>
<dbReference type="RefSeq" id="WP_200990005.1">
    <property type="nucleotide sequence ID" value="NZ_CP063311.1"/>
</dbReference>
<dbReference type="Proteomes" id="UP000593846">
    <property type="component" value="Chromosome"/>
</dbReference>
<gene>
    <name evidence="1" type="ORF">IM676_09815</name>
</gene>
<dbReference type="EMBL" id="CP063311">
    <property type="protein sequence ID" value="QOV24487.1"/>
    <property type="molecule type" value="Genomic_DNA"/>
</dbReference>
<accession>A0A7S6RGJ3</accession>
<name>A0A7S6RGJ3_9CYAN</name>
<evidence type="ECO:0000313" key="1">
    <source>
        <dbReference type="EMBL" id="QOV24487.1"/>
    </source>
</evidence>
<keyword evidence="2" id="KW-1185">Reference proteome</keyword>
<dbReference type="AlphaFoldDB" id="A0A7S6RGJ3"/>
<reference evidence="2" key="1">
    <citation type="submission" date="2020-10" db="EMBL/GenBank/DDBJ databases">
        <title>Genome-based taxonomic classification of the species Anabaenopsis elenkinii.</title>
        <authorList>
            <person name="Delbaje E."/>
            <person name="Andreote A.P.D."/>
            <person name="Pellegrinetti T.A."/>
            <person name="Cruz R.B."/>
            <person name="Branco L.H.Z."/>
            <person name="Fiore M.F."/>
        </authorList>
    </citation>
    <scope>NUCLEOTIDE SEQUENCE [LARGE SCALE GENOMIC DNA]</scope>
    <source>
        <strain evidence="2">CCIBt3563</strain>
    </source>
</reference>
<organism evidence="1 2">
    <name type="scientific">Anabaenopsis elenkinii CCIBt3563</name>
    <dbReference type="NCBI Taxonomy" id="2779889"/>
    <lineage>
        <taxon>Bacteria</taxon>
        <taxon>Bacillati</taxon>
        <taxon>Cyanobacteriota</taxon>
        <taxon>Cyanophyceae</taxon>
        <taxon>Nostocales</taxon>
        <taxon>Nodulariaceae</taxon>
        <taxon>Anabaenopsis</taxon>
    </lineage>
</organism>
<evidence type="ECO:0000313" key="2">
    <source>
        <dbReference type="Proteomes" id="UP000593846"/>
    </source>
</evidence>
<dbReference type="KEGG" id="aee:IM676_09815"/>